<organism evidence="2 3">
    <name type="scientific">Ramlibacter terrae</name>
    <dbReference type="NCBI Taxonomy" id="2732511"/>
    <lineage>
        <taxon>Bacteria</taxon>
        <taxon>Pseudomonadati</taxon>
        <taxon>Pseudomonadota</taxon>
        <taxon>Betaproteobacteria</taxon>
        <taxon>Burkholderiales</taxon>
        <taxon>Comamonadaceae</taxon>
        <taxon>Ramlibacter</taxon>
    </lineage>
</organism>
<dbReference type="InterPro" id="IPR005064">
    <property type="entry name" value="BUG"/>
</dbReference>
<evidence type="ECO:0000256" key="1">
    <source>
        <dbReference type="ARBA" id="ARBA00006987"/>
    </source>
</evidence>
<name>A0ABX6P529_9BURK</name>
<proteinExistence type="inferred from homology"/>
<sequence>MAYRGSAPAMQDVIGGQVAAMVVDATSAMPHIQSGRLRPIAFVSTMRAPTLPDLPTALEQGYKSLQIDSSMGIVLPPKTPQQIVDRMRAALKAAVLSAGYTEAAAKHGNAHFHEDADAFKTGCRRTSIAMAK</sequence>
<dbReference type="PANTHER" id="PTHR42928">
    <property type="entry name" value="TRICARBOXYLATE-BINDING PROTEIN"/>
    <property type="match status" value="1"/>
</dbReference>
<protein>
    <recommendedName>
        <fullName evidence="4">Tripartite tricarboxylate transporter substrate binding protein</fullName>
    </recommendedName>
</protein>
<evidence type="ECO:0008006" key="4">
    <source>
        <dbReference type="Google" id="ProtNLM"/>
    </source>
</evidence>
<dbReference type="Proteomes" id="UP000500826">
    <property type="component" value="Chromosome"/>
</dbReference>
<dbReference type="Gene3D" id="3.40.190.10">
    <property type="entry name" value="Periplasmic binding protein-like II"/>
    <property type="match status" value="1"/>
</dbReference>
<dbReference type="SUPFAM" id="SSF53850">
    <property type="entry name" value="Periplasmic binding protein-like II"/>
    <property type="match status" value="1"/>
</dbReference>
<evidence type="ECO:0000313" key="2">
    <source>
        <dbReference type="EMBL" id="QJW85188.1"/>
    </source>
</evidence>
<dbReference type="Pfam" id="PF03401">
    <property type="entry name" value="TctC"/>
    <property type="match status" value="1"/>
</dbReference>
<keyword evidence="3" id="KW-1185">Reference proteome</keyword>
<dbReference type="EMBL" id="CP053418">
    <property type="protein sequence ID" value="QJW85188.1"/>
    <property type="molecule type" value="Genomic_DNA"/>
</dbReference>
<reference evidence="2 3" key="1">
    <citation type="submission" date="2020-05" db="EMBL/GenBank/DDBJ databases">
        <title>Ramlibacter rhizophilus sp. nov., isolated from rhizosphere soil of national flower Mugunghwa from South Korea.</title>
        <authorList>
            <person name="Zheng-Fei Y."/>
            <person name="Huan T."/>
        </authorList>
    </citation>
    <scope>NUCLEOTIDE SEQUENCE [LARGE SCALE GENOMIC DNA]</scope>
    <source>
        <strain evidence="2 3">H242</strain>
    </source>
</reference>
<comment type="similarity">
    <text evidence="1">Belongs to the UPF0065 (bug) family.</text>
</comment>
<evidence type="ECO:0000313" key="3">
    <source>
        <dbReference type="Proteomes" id="UP000500826"/>
    </source>
</evidence>
<accession>A0ABX6P529</accession>
<dbReference type="PANTHER" id="PTHR42928:SF5">
    <property type="entry name" value="BLR1237 PROTEIN"/>
    <property type="match status" value="1"/>
</dbReference>
<gene>
    <name evidence="2" type="ORF">HK414_22385</name>
</gene>